<evidence type="ECO:0000256" key="1">
    <source>
        <dbReference type="SAM" id="MobiDB-lite"/>
    </source>
</evidence>
<reference evidence="2" key="1">
    <citation type="submission" date="2020-03" db="EMBL/GenBank/DDBJ databases">
        <authorList>
            <person name="Weist P."/>
        </authorList>
    </citation>
    <scope>NUCLEOTIDE SEQUENCE</scope>
</reference>
<organism evidence="2 3">
    <name type="scientific">Pleuronectes platessa</name>
    <name type="common">European plaice</name>
    <dbReference type="NCBI Taxonomy" id="8262"/>
    <lineage>
        <taxon>Eukaryota</taxon>
        <taxon>Metazoa</taxon>
        <taxon>Chordata</taxon>
        <taxon>Craniata</taxon>
        <taxon>Vertebrata</taxon>
        <taxon>Euteleostomi</taxon>
        <taxon>Actinopterygii</taxon>
        <taxon>Neopterygii</taxon>
        <taxon>Teleostei</taxon>
        <taxon>Neoteleostei</taxon>
        <taxon>Acanthomorphata</taxon>
        <taxon>Carangaria</taxon>
        <taxon>Pleuronectiformes</taxon>
        <taxon>Pleuronectoidei</taxon>
        <taxon>Pleuronectidae</taxon>
        <taxon>Pleuronectes</taxon>
    </lineage>
</organism>
<protein>
    <submittedName>
        <fullName evidence="2">Uncharacterized protein</fullName>
    </submittedName>
</protein>
<comment type="caution">
    <text evidence="2">The sequence shown here is derived from an EMBL/GenBank/DDBJ whole genome shotgun (WGS) entry which is preliminary data.</text>
</comment>
<dbReference type="AlphaFoldDB" id="A0A9N7VEG9"/>
<evidence type="ECO:0000313" key="2">
    <source>
        <dbReference type="EMBL" id="CAB1450846.1"/>
    </source>
</evidence>
<evidence type="ECO:0000313" key="3">
    <source>
        <dbReference type="Proteomes" id="UP001153269"/>
    </source>
</evidence>
<dbReference type="Proteomes" id="UP001153269">
    <property type="component" value="Unassembled WGS sequence"/>
</dbReference>
<name>A0A9N7VEG9_PLEPL</name>
<sequence length="78" mass="8424">MHNMLNAEADELKRRKAVSGSAPGPGAVCPRRPGVDCALCRGVSTKCPEVPRLNLLRIEGEFQEAGDRLSGHRAVSKR</sequence>
<proteinExistence type="predicted"/>
<feature type="region of interest" description="Disordered" evidence="1">
    <location>
        <begin position="1"/>
        <end position="30"/>
    </location>
</feature>
<dbReference type="EMBL" id="CADEAL010004069">
    <property type="protein sequence ID" value="CAB1450846.1"/>
    <property type="molecule type" value="Genomic_DNA"/>
</dbReference>
<accession>A0A9N7VEG9</accession>
<gene>
    <name evidence="2" type="ORF">PLEPLA_LOCUS38538</name>
</gene>
<keyword evidence="3" id="KW-1185">Reference proteome</keyword>